<accession>A0A418WZ25</accession>
<dbReference type="Gene3D" id="1.10.10.10">
    <property type="entry name" value="Winged helix-like DNA-binding domain superfamily/Winged helix DNA-binding domain"/>
    <property type="match status" value="1"/>
</dbReference>
<dbReference type="AlphaFoldDB" id="A0A418WZ25"/>
<feature type="domain" description="HTH lysR-type" evidence="5">
    <location>
        <begin position="1"/>
        <end position="59"/>
    </location>
</feature>
<protein>
    <submittedName>
        <fullName evidence="6">LysR family transcriptional regulator</fullName>
    </submittedName>
</protein>
<keyword evidence="4" id="KW-0804">Transcription</keyword>
<dbReference type="GO" id="GO:0043565">
    <property type="term" value="F:sequence-specific DNA binding"/>
    <property type="evidence" value="ECO:0007669"/>
    <property type="project" value="TreeGrafter"/>
</dbReference>
<evidence type="ECO:0000259" key="5">
    <source>
        <dbReference type="PROSITE" id="PS50931"/>
    </source>
</evidence>
<evidence type="ECO:0000256" key="1">
    <source>
        <dbReference type="ARBA" id="ARBA00009437"/>
    </source>
</evidence>
<name>A0A418WZ25_9BURK</name>
<evidence type="ECO:0000256" key="4">
    <source>
        <dbReference type="ARBA" id="ARBA00023163"/>
    </source>
</evidence>
<dbReference type="Proteomes" id="UP000285190">
    <property type="component" value="Unassembled WGS sequence"/>
</dbReference>
<dbReference type="PRINTS" id="PR00039">
    <property type="entry name" value="HTHLYSR"/>
</dbReference>
<evidence type="ECO:0000256" key="2">
    <source>
        <dbReference type="ARBA" id="ARBA00023015"/>
    </source>
</evidence>
<dbReference type="CDD" id="cd08479">
    <property type="entry name" value="PBP2_CrgA_like_9"/>
    <property type="match status" value="1"/>
</dbReference>
<dbReference type="PANTHER" id="PTHR30537:SF5">
    <property type="entry name" value="HTH-TYPE TRANSCRIPTIONAL ACTIVATOR TTDR-RELATED"/>
    <property type="match status" value="1"/>
</dbReference>
<dbReference type="EMBL" id="QYUN01000002">
    <property type="protein sequence ID" value="RJG05487.1"/>
    <property type="molecule type" value="Genomic_DNA"/>
</dbReference>
<keyword evidence="3" id="KW-0238">DNA-binding</keyword>
<gene>
    <name evidence="6" type="ORF">D3870_05145</name>
</gene>
<dbReference type="InterPro" id="IPR058163">
    <property type="entry name" value="LysR-type_TF_proteobact-type"/>
</dbReference>
<dbReference type="InterPro" id="IPR036388">
    <property type="entry name" value="WH-like_DNA-bd_sf"/>
</dbReference>
<evidence type="ECO:0000313" key="6">
    <source>
        <dbReference type="EMBL" id="RJG05487.1"/>
    </source>
</evidence>
<dbReference type="Pfam" id="PF00126">
    <property type="entry name" value="HTH_1"/>
    <property type="match status" value="1"/>
</dbReference>
<evidence type="ECO:0000313" key="7">
    <source>
        <dbReference type="Proteomes" id="UP000285190"/>
    </source>
</evidence>
<evidence type="ECO:0000256" key="3">
    <source>
        <dbReference type="ARBA" id="ARBA00023125"/>
    </source>
</evidence>
<dbReference type="GO" id="GO:0003700">
    <property type="term" value="F:DNA-binding transcription factor activity"/>
    <property type="evidence" value="ECO:0007669"/>
    <property type="project" value="InterPro"/>
</dbReference>
<keyword evidence="7" id="KW-1185">Reference proteome</keyword>
<dbReference type="RefSeq" id="WP_119737225.1">
    <property type="nucleotide sequence ID" value="NZ_QYUN01000002.1"/>
</dbReference>
<dbReference type="Pfam" id="PF03466">
    <property type="entry name" value="LysR_substrate"/>
    <property type="match status" value="1"/>
</dbReference>
<dbReference type="PROSITE" id="PS50931">
    <property type="entry name" value="HTH_LYSR"/>
    <property type="match status" value="1"/>
</dbReference>
<dbReference type="InterPro" id="IPR036390">
    <property type="entry name" value="WH_DNA-bd_sf"/>
</dbReference>
<comment type="similarity">
    <text evidence="1">Belongs to the LysR transcriptional regulatory family.</text>
</comment>
<dbReference type="FunFam" id="1.10.10.10:FF:000001">
    <property type="entry name" value="LysR family transcriptional regulator"/>
    <property type="match status" value="1"/>
</dbReference>
<comment type="caution">
    <text evidence="6">The sequence shown here is derived from an EMBL/GenBank/DDBJ whole genome shotgun (WGS) entry which is preliminary data.</text>
</comment>
<dbReference type="SUPFAM" id="SSF46785">
    <property type="entry name" value="Winged helix' DNA-binding domain"/>
    <property type="match status" value="1"/>
</dbReference>
<organism evidence="6 7">
    <name type="scientific">Noviherbaspirillum cavernae</name>
    <dbReference type="NCBI Taxonomy" id="2320862"/>
    <lineage>
        <taxon>Bacteria</taxon>
        <taxon>Pseudomonadati</taxon>
        <taxon>Pseudomonadota</taxon>
        <taxon>Betaproteobacteria</taxon>
        <taxon>Burkholderiales</taxon>
        <taxon>Oxalobacteraceae</taxon>
        <taxon>Noviherbaspirillum</taxon>
    </lineage>
</organism>
<proteinExistence type="inferred from homology"/>
<dbReference type="OrthoDB" id="9786526at2"/>
<dbReference type="FunFam" id="3.40.190.290:FF:000001">
    <property type="entry name" value="Transcriptional regulator, LysR family"/>
    <property type="match status" value="1"/>
</dbReference>
<keyword evidence="2" id="KW-0805">Transcription regulation</keyword>
<reference evidence="6 7" key="1">
    <citation type="submission" date="2018-09" db="EMBL/GenBank/DDBJ databases">
        <authorList>
            <person name="Zhu H."/>
        </authorList>
    </citation>
    <scope>NUCLEOTIDE SEQUENCE [LARGE SCALE GENOMIC DNA]</scope>
    <source>
        <strain evidence="6 7">K2R10-39</strain>
    </source>
</reference>
<dbReference type="PANTHER" id="PTHR30537">
    <property type="entry name" value="HTH-TYPE TRANSCRIPTIONAL REGULATOR"/>
    <property type="match status" value="1"/>
</dbReference>
<dbReference type="GO" id="GO:0006351">
    <property type="term" value="P:DNA-templated transcription"/>
    <property type="evidence" value="ECO:0007669"/>
    <property type="project" value="TreeGrafter"/>
</dbReference>
<dbReference type="InterPro" id="IPR005119">
    <property type="entry name" value="LysR_subst-bd"/>
</dbReference>
<sequence length="303" mass="33927">MDLSSELAFFHRLAKSGSLTATARELNLTPPAISKRLAQLEARLGVRLLNRTTRRISLTEEGELYYREAARILSDIEQLEQTIASRRAAPRGLLRVNATFGFGHRHIAPAVSRFVRQYPEVRVQLQLTDKPINLADEAFDVGIRLGTLDDAQLVARRIASNRQILVASPAYLKQHGKPKHPAELREHDCLVIRENDAYGVWKFTGKSGTETVRVSGSLSSNNGEVVRNWTLAGHGIMLRSEWDLADHLQRGELVEVLPGWRGPDADIHAVFPQRLHLSAKVRVFIDFLVESFAAPPWAKAAIR</sequence>
<dbReference type="SUPFAM" id="SSF53850">
    <property type="entry name" value="Periplasmic binding protein-like II"/>
    <property type="match status" value="1"/>
</dbReference>
<dbReference type="Gene3D" id="3.40.190.290">
    <property type="match status" value="1"/>
</dbReference>
<dbReference type="InterPro" id="IPR000847">
    <property type="entry name" value="LysR_HTH_N"/>
</dbReference>